<dbReference type="EMBL" id="JAYGJQ010000001">
    <property type="protein sequence ID" value="MEA9354604.1"/>
    <property type="molecule type" value="Genomic_DNA"/>
</dbReference>
<keyword evidence="1" id="KW-0732">Signal</keyword>
<organism evidence="2 3">
    <name type="scientific">Bacteriovorax antarcticus</name>
    <dbReference type="NCBI Taxonomy" id="3088717"/>
    <lineage>
        <taxon>Bacteria</taxon>
        <taxon>Pseudomonadati</taxon>
        <taxon>Bdellovibrionota</taxon>
        <taxon>Bacteriovoracia</taxon>
        <taxon>Bacteriovoracales</taxon>
        <taxon>Bacteriovoracaceae</taxon>
        <taxon>Bacteriovorax</taxon>
    </lineage>
</organism>
<sequence>MKALIILSLTIVSLNAFSAEIGEDKKGECIYSSQSNKRDAKVVDVPGTEIKKEETKTMSK</sequence>
<gene>
    <name evidence="2" type="ORF">SHI21_00210</name>
</gene>
<evidence type="ECO:0000313" key="2">
    <source>
        <dbReference type="EMBL" id="MEA9354604.1"/>
    </source>
</evidence>
<name>A0ABU5VNI5_9BACT</name>
<feature type="signal peptide" evidence="1">
    <location>
        <begin position="1"/>
        <end position="18"/>
    </location>
</feature>
<protein>
    <submittedName>
        <fullName evidence="2">Uncharacterized protein</fullName>
    </submittedName>
</protein>
<dbReference type="RefSeq" id="WP_323574041.1">
    <property type="nucleotide sequence ID" value="NZ_JAYGJQ010000001.1"/>
</dbReference>
<evidence type="ECO:0000313" key="3">
    <source>
        <dbReference type="Proteomes" id="UP001302274"/>
    </source>
</evidence>
<reference evidence="2 3" key="1">
    <citation type="submission" date="2023-11" db="EMBL/GenBank/DDBJ databases">
        <title>A Novel Polar Bacteriovorax (B. antarcticus) Isolated from the Biocrust in Antarctica.</title>
        <authorList>
            <person name="Mun W."/>
            <person name="Choi S.Y."/>
            <person name="Mitchell R.J."/>
        </authorList>
    </citation>
    <scope>NUCLEOTIDE SEQUENCE [LARGE SCALE GENOMIC DNA]</scope>
    <source>
        <strain evidence="2 3">PP10</strain>
    </source>
</reference>
<evidence type="ECO:0000256" key="1">
    <source>
        <dbReference type="SAM" id="SignalP"/>
    </source>
</evidence>
<comment type="caution">
    <text evidence="2">The sequence shown here is derived from an EMBL/GenBank/DDBJ whole genome shotgun (WGS) entry which is preliminary data.</text>
</comment>
<accession>A0ABU5VNI5</accession>
<dbReference type="Proteomes" id="UP001302274">
    <property type="component" value="Unassembled WGS sequence"/>
</dbReference>
<feature type="chain" id="PRO_5047416384" evidence="1">
    <location>
        <begin position="19"/>
        <end position="60"/>
    </location>
</feature>
<keyword evidence="3" id="KW-1185">Reference proteome</keyword>
<proteinExistence type="predicted"/>